<reference evidence="3" key="1">
    <citation type="journal article" date="2019" name="Int. J. Syst. Evol. Microbiol.">
        <title>The Global Catalogue of Microorganisms (GCM) 10K type strain sequencing project: providing services to taxonomists for standard genome sequencing and annotation.</title>
        <authorList>
            <consortium name="The Broad Institute Genomics Platform"/>
            <consortium name="The Broad Institute Genome Sequencing Center for Infectious Disease"/>
            <person name="Wu L."/>
            <person name="Ma J."/>
        </authorList>
    </citation>
    <scope>NUCLEOTIDE SEQUENCE [LARGE SCALE GENOMIC DNA]</scope>
    <source>
        <strain evidence="3">CGMCC 1.12404</strain>
    </source>
</reference>
<proteinExistence type="predicted"/>
<feature type="transmembrane region" description="Helical" evidence="1">
    <location>
        <begin position="39"/>
        <end position="57"/>
    </location>
</feature>
<dbReference type="Pfam" id="PF19382">
    <property type="entry name" value="DUF5957"/>
    <property type="match status" value="1"/>
</dbReference>
<sequence length="70" mass="7817">MRTFIAMVVGLIGGFILGIALSSWFGILGMALFHQPVGIKFLPYICSAVFAVLVPIWDRRHESHMKRGDQ</sequence>
<evidence type="ECO:0000256" key="1">
    <source>
        <dbReference type="SAM" id="Phobius"/>
    </source>
</evidence>
<comment type="caution">
    <text evidence="2">The sequence shown here is derived from an EMBL/GenBank/DDBJ whole genome shotgun (WGS) entry which is preliminary data.</text>
</comment>
<accession>A0ABQ1H543</accession>
<keyword evidence="1" id="KW-0472">Membrane</keyword>
<evidence type="ECO:0000313" key="2">
    <source>
        <dbReference type="EMBL" id="GGA59165.1"/>
    </source>
</evidence>
<dbReference type="RefSeq" id="WP_188433842.1">
    <property type="nucleotide sequence ID" value="NZ_BMEX01000040.1"/>
</dbReference>
<evidence type="ECO:0000313" key="3">
    <source>
        <dbReference type="Proteomes" id="UP000617979"/>
    </source>
</evidence>
<feature type="transmembrane region" description="Helical" evidence="1">
    <location>
        <begin position="7"/>
        <end position="33"/>
    </location>
</feature>
<dbReference type="InterPro" id="IPR046001">
    <property type="entry name" value="DUF5957"/>
</dbReference>
<gene>
    <name evidence="2" type="ORF">GCM10007416_35360</name>
</gene>
<dbReference type="Proteomes" id="UP000617979">
    <property type="component" value="Unassembled WGS sequence"/>
</dbReference>
<organism evidence="2 3">
    <name type="scientific">Kroppenstedtia guangzhouensis</name>
    <dbReference type="NCBI Taxonomy" id="1274356"/>
    <lineage>
        <taxon>Bacteria</taxon>
        <taxon>Bacillati</taxon>
        <taxon>Bacillota</taxon>
        <taxon>Bacilli</taxon>
        <taxon>Bacillales</taxon>
        <taxon>Thermoactinomycetaceae</taxon>
        <taxon>Kroppenstedtia</taxon>
    </lineage>
</organism>
<keyword evidence="3" id="KW-1185">Reference proteome</keyword>
<name>A0ABQ1H543_9BACL</name>
<keyword evidence="1" id="KW-0812">Transmembrane</keyword>
<keyword evidence="1" id="KW-1133">Transmembrane helix</keyword>
<protein>
    <submittedName>
        <fullName evidence="2">Uncharacterized protein</fullName>
    </submittedName>
</protein>
<dbReference type="EMBL" id="BMEX01000040">
    <property type="protein sequence ID" value="GGA59165.1"/>
    <property type="molecule type" value="Genomic_DNA"/>
</dbReference>